<dbReference type="SMART" id="SM00647">
    <property type="entry name" value="IBR"/>
    <property type="match status" value="1"/>
</dbReference>
<dbReference type="InterPro" id="IPR027409">
    <property type="entry name" value="GroEL-like_apical_dom_sf"/>
</dbReference>
<dbReference type="GO" id="GO:0000285">
    <property type="term" value="F:1-phosphatidylinositol-3-phosphate 5-kinase activity"/>
    <property type="evidence" value="ECO:0007669"/>
    <property type="project" value="UniProtKB-EC"/>
</dbReference>
<keyword evidence="9" id="KW-0833">Ubl conjugation pathway</keyword>
<dbReference type="SUPFAM" id="SSF57850">
    <property type="entry name" value="RING/U-box"/>
    <property type="match status" value="3"/>
</dbReference>
<dbReference type="GO" id="GO:0010008">
    <property type="term" value="C:endosome membrane"/>
    <property type="evidence" value="ECO:0007669"/>
    <property type="project" value="TreeGrafter"/>
</dbReference>
<dbReference type="SUPFAM" id="SSF47459">
    <property type="entry name" value="HLH, helix-loop-helix DNA-binding domain"/>
    <property type="match status" value="1"/>
</dbReference>
<dbReference type="SMART" id="SM00330">
    <property type="entry name" value="PIPKc"/>
    <property type="match status" value="1"/>
</dbReference>
<evidence type="ECO:0000256" key="9">
    <source>
        <dbReference type="ARBA" id="ARBA00022786"/>
    </source>
</evidence>
<name>A0A498KFS5_MALDO</name>
<dbReference type="Gene3D" id="3.30.40.10">
    <property type="entry name" value="Zinc/RING finger domain, C3HC4 (zinc finger)"/>
    <property type="match status" value="1"/>
</dbReference>
<comment type="subunit">
    <text evidence="15">Component of the PI(3,5)P2 regulatory complex at least composed of ATG18, SAC/FIG4, FAB1 and VAC14.</text>
</comment>
<keyword evidence="7 17" id="KW-0863">Zinc-finger</keyword>
<dbReference type="FunFam" id="3.50.7.10:FF:000007">
    <property type="entry name" value="1-phosphatidylinositol 3-phosphate 5-kinase isoform X1"/>
    <property type="match status" value="1"/>
</dbReference>
<dbReference type="InterPro" id="IPR017907">
    <property type="entry name" value="Znf_RING_CS"/>
</dbReference>
<accession>A0A498KFS5</accession>
<keyword evidence="8 18" id="KW-0418">Kinase</keyword>
<dbReference type="Pfam" id="PF00118">
    <property type="entry name" value="Cpn60_TCP1"/>
    <property type="match status" value="1"/>
</dbReference>
<dbReference type="EMBL" id="RDQH01000328">
    <property type="protein sequence ID" value="RXI06247.1"/>
    <property type="molecule type" value="Genomic_DNA"/>
</dbReference>
<evidence type="ECO:0000256" key="12">
    <source>
        <dbReference type="ARBA" id="ARBA00023015"/>
    </source>
</evidence>
<evidence type="ECO:0000259" key="23">
    <source>
        <dbReference type="PROSITE" id="PS51873"/>
    </source>
</evidence>
<feature type="region of interest" description="Disordered" evidence="19">
    <location>
        <begin position="1680"/>
        <end position="1700"/>
    </location>
</feature>
<dbReference type="InterPro" id="IPR044769">
    <property type="entry name" value="PIKfyve_PIPKc"/>
</dbReference>
<protein>
    <recommendedName>
        <fullName evidence="2">1-phosphatidylinositol-3-phosphate 5-kinase</fullName>
        <ecNumber evidence="2">2.7.1.150</ecNumber>
    </recommendedName>
    <alternativeName>
        <fullName evidence="16">Phosphatidylinositol 3-phosphate 5-kinase type III</fullName>
    </alternativeName>
</protein>
<evidence type="ECO:0000256" key="1">
    <source>
        <dbReference type="ARBA" id="ARBA00004123"/>
    </source>
</evidence>
<dbReference type="CDD" id="cd17300">
    <property type="entry name" value="PIPKc_PIKfyve"/>
    <property type="match status" value="1"/>
</dbReference>
<dbReference type="InterPro" id="IPR002867">
    <property type="entry name" value="IBR_dom"/>
</dbReference>
<evidence type="ECO:0000256" key="13">
    <source>
        <dbReference type="ARBA" id="ARBA00023163"/>
    </source>
</evidence>
<dbReference type="Gene3D" id="3.30.810.10">
    <property type="entry name" value="2-Layer Sandwich"/>
    <property type="match status" value="1"/>
</dbReference>
<dbReference type="FunFam" id="3.30.40.10:FF:000230">
    <property type="entry name" value="RBR-type E3 ubiquitin transferase"/>
    <property type="match status" value="1"/>
</dbReference>
<keyword evidence="14" id="KW-0539">Nucleus</keyword>
<dbReference type="PROSITE" id="PS50089">
    <property type="entry name" value="ZF_RING_2"/>
    <property type="match status" value="1"/>
</dbReference>
<evidence type="ECO:0000256" key="17">
    <source>
        <dbReference type="PROSITE-ProRule" id="PRU00175"/>
    </source>
</evidence>
<comment type="caution">
    <text evidence="24">The sequence shown here is derived from an EMBL/GenBank/DDBJ whole genome shotgun (WGS) entry which is preliminary data.</text>
</comment>
<evidence type="ECO:0000256" key="18">
    <source>
        <dbReference type="PROSITE-ProRule" id="PRU00781"/>
    </source>
</evidence>
<dbReference type="InterPro" id="IPR044066">
    <property type="entry name" value="TRIAD_supradom"/>
</dbReference>
<feature type="compositionally biased region" description="Low complexity" evidence="19">
    <location>
        <begin position="818"/>
        <end position="829"/>
    </location>
</feature>
<feature type="region of interest" description="Disordered" evidence="19">
    <location>
        <begin position="2138"/>
        <end position="2157"/>
    </location>
</feature>
<evidence type="ECO:0000256" key="4">
    <source>
        <dbReference type="ARBA" id="ARBA00022723"/>
    </source>
</evidence>
<feature type="region of interest" description="Disordered" evidence="19">
    <location>
        <begin position="817"/>
        <end position="836"/>
    </location>
</feature>
<feature type="compositionally biased region" description="Low complexity" evidence="19">
    <location>
        <begin position="964"/>
        <end position="1010"/>
    </location>
</feature>
<keyword evidence="4" id="KW-0479">Metal-binding</keyword>
<dbReference type="InterPro" id="IPR027483">
    <property type="entry name" value="PInositol-4-P-4/5-kinase_C_sf"/>
</dbReference>
<evidence type="ECO:0000259" key="20">
    <source>
        <dbReference type="PROSITE" id="PS50089"/>
    </source>
</evidence>
<keyword evidence="6 18" id="KW-0547">Nucleotide-binding</keyword>
<comment type="subcellular location">
    <subcellularLocation>
        <location evidence="1">Nucleus</location>
    </subcellularLocation>
</comment>
<dbReference type="InterPro" id="IPR002498">
    <property type="entry name" value="PInositol-4-P-4/5-kinase_core"/>
</dbReference>
<dbReference type="CDD" id="cd22582">
    <property type="entry name" value="BRcat_RBR_unk"/>
    <property type="match status" value="1"/>
</dbReference>
<feature type="region of interest" description="Disordered" evidence="19">
    <location>
        <begin position="1112"/>
        <end position="1134"/>
    </location>
</feature>
<dbReference type="InterPro" id="IPR002423">
    <property type="entry name" value="Cpn60/GroEL/TCP-1"/>
</dbReference>
<dbReference type="PROSITE" id="PS51873">
    <property type="entry name" value="TRIAD"/>
    <property type="match status" value="1"/>
</dbReference>
<feature type="region of interest" description="Disordered" evidence="19">
    <location>
        <begin position="964"/>
        <end position="1040"/>
    </location>
</feature>
<dbReference type="PROSITE" id="PS00518">
    <property type="entry name" value="ZF_RING_1"/>
    <property type="match status" value="1"/>
</dbReference>
<keyword evidence="10" id="KW-0862">Zinc</keyword>
<keyword evidence="3 18" id="KW-0808">Transferase</keyword>
<dbReference type="InterPro" id="IPR027484">
    <property type="entry name" value="PInositol-4-P-5-kinase_N"/>
</dbReference>
<dbReference type="Gene3D" id="1.20.120.1750">
    <property type="match status" value="1"/>
</dbReference>
<dbReference type="GO" id="GO:0046854">
    <property type="term" value="P:phosphatidylinositol phosphate biosynthetic process"/>
    <property type="evidence" value="ECO:0007669"/>
    <property type="project" value="TreeGrafter"/>
</dbReference>
<keyword evidence="11 18" id="KW-0067">ATP-binding</keyword>
<keyword evidence="12" id="KW-0805">Transcription regulation</keyword>
<dbReference type="EC" id="2.7.1.150" evidence="2"/>
<keyword evidence="25" id="KW-1185">Reference proteome</keyword>
<dbReference type="GO" id="GO:0046983">
    <property type="term" value="F:protein dimerization activity"/>
    <property type="evidence" value="ECO:0007669"/>
    <property type="project" value="InterPro"/>
</dbReference>
<gene>
    <name evidence="24" type="ORF">DVH24_018289</name>
</gene>
<evidence type="ECO:0000256" key="10">
    <source>
        <dbReference type="ARBA" id="ARBA00022833"/>
    </source>
</evidence>
<evidence type="ECO:0000256" key="8">
    <source>
        <dbReference type="ARBA" id="ARBA00022777"/>
    </source>
</evidence>
<dbReference type="SMART" id="SM00353">
    <property type="entry name" value="HLH"/>
    <property type="match status" value="1"/>
</dbReference>
<feature type="domain" description="PIPK" evidence="22">
    <location>
        <begin position="2297"/>
        <end position="2621"/>
    </location>
</feature>
<dbReference type="InterPro" id="IPR036638">
    <property type="entry name" value="HLH_DNA-bd_sf"/>
</dbReference>
<keyword evidence="5" id="KW-0677">Repeat</keyword>
<dbReference type="SUPFAM" id="SSF56104">
    <property type="entry name" value="SAICAR synthase-like"/>
    <property type="match status" value="1"/>
</dbReference>
<evidence type="ECO:0000313" key="24">
    <source>
        <dbReference type="EMBL" id="RXI06247.1"/>
    </source>
</evidence>
<dbReference type="Gene3D" id="3.50.7.10">
    <property type="entry name" value="GroEL"/>
    <property type="match status" value="1"/>
</dbReference>
<dbReference type="PANTHER" id="PTHR45748">
    <property type="entry name" value="1-PHOSPHATIDYLINOSITOL 3-PHOSPHATE 5-KINASE-RELATED"/>
    <property type="match status" value="1"/>
</dbReference>
<feature type="domain" description="RING-type" evidence="23">
    <location>
        <begin position="175"/>
        <end position="386"/>
    </location>
</feature>
<dbReference type="PROSITE" id="PS50888">
    <property type="entry name" value="BHLH"/>
    <property type="match status" value="1"/>
</dbReference>
<dbReference type="InterPro" id="IPR011598">
    <property type="entry name" value="bHLH_dom"/>
</dbReference>
<dbReference type="GO" id="GO:0005524">
    <property type="term" value="F:ATP binding"/>
    <property type="evidence" value="ECO:0007669"/>
    <property type="project" value="UniProtKB-UniRule"/>
</dbReference>
<organism evidence="24 25">
    <name type="scientific">Malus domestica</name>
    <name type="common">Apple</name>
    <name type="synonym">Pyrus malus</name>
    <dbReference type="NCBI Taxonomy" id="3750"/>
    <lineage>
        <taxon>Eukaryota</taxon>
        <taxon>Viridiplantae</taxon>
        <taxon>Streptophyta</taxon>
        <taxon>Embryophyta</taxon>
        <taxon>Tracheophyta</taxon>
        <taxon>Spermatophyta</taxon>
        <taxon>Magnoliopsida</taxon>
        <taxon>eudicotyledons</taxon>
        <taxon>Gunneridae</taxon>
        <taxon>Pentapetalae</taxon>
        <taxon>rosids</taxon>
        <taxon>fabids</taxon>
        <taxon>Rosales</taxon>
        <taxon>Rosaceae</taxon>
        <taxon>Amygdaloideae</taxon>
        <taxon>Maleae</taxon>
        <taxon>Malus</taxon>
    </lineage>
</organism>
<dbReference type="InterPro" id="IPR001841">
    <property type="entry name" value="Znf_RING"/>
</dbReference>
<evidence type="ECO:0000259" key="21">
    <source>
        <dbReference type="PROSITE" id="PS50888"/>
    </source>
</evidence>
<evidence type="ECO:0000256" key="7">
    <source>
        <dbReference type="ARBA" id="ARBA00022771"/>
    </source>
</evidence>
<dbReference type="Pfam" id="PF00010">
    <property type="entry name" value="HLH"/>
    <property type="match status" value="1"/>
</dbReference>
<evidence type="ECO:0000256" key="15">
    <source>
        <dbReference type="ARBA" id="ARBA00023464"/>
    </source>
</evidence>
<feature type="compositionally biased region" description="Basic and acidic residues" evidence="19">
    <location>
        <begin position="1680"/>
        <end position="1694"/>
    </location>
</feature>
<dbReference type="Pfam" id="PF01504">
    <property type="entry name" value="PIP5K"/>
    <property type="match status" value="1"/>
</dbReference>
<feature type="domain" description="RING-type" evidence="20">
    <location>
        <begin position="179"/>
        <end position="225"/>
    </location>
</feature>
<evidence type="ECO:0000256" key="5">
    <source>
        <dbReference type="ARBA" id="ARBA00022737"/>
    </source>
</evidence>
<evidence type="ECO:0000256" key="6">
    <source>
        <dbReference type="ARBA" id="ARBA00022741"/>
    </source>
</evidence>
<dbReference type="STRING" id="3750.A0A498KFS5"/>
<reference evidence="24 25" key="1">
    <citation type="submission" date="2018-10" db="EMBL/GenBank/DDBJ databases">
        <title>A high-quality apple genome assembly.</title>
        <authorList>
            <person name="Hu J."/>
        </authorList>
    </citation>
    <scope>NUCLEOTIDE SEQUENCE [LARGE SCALE GENOMIC DNA]</scope>
    <source>
        <strain evidence="25">cv. HFTH1</strain>
        <tissue evidence="24">Young leaf</tissue>
    </source>
</reference>
<feature type="domain" description="BHLH" evidence="21">
    <location>
        <begin position="652"/>
        <end position="701"/>
    </location>
</feature>
<evidence type="ECO:0000256" key="2">
    <source>
        <dbReference type="ARBA" id="ARBA00012009"/>
    </source>
</evidence>
<dbReference type="Gene3D" id="4.10.280.10">
    <property type="entry name" value="Helix-loop-helix DNA-binding domain"/>
    <property type="match status" value="1"/>
</dbReference>
<keyword evidence="13" id="KW-0804">Transcription</keyword>
<dbReference type="CDD" id="cd22584">
    <property type="entry name" value="Rcat_RBR_unk"/>
    <property type="match status" value="1"/>
</dbReference>
<feature type="compositionally biased region" description="Polar residues" evidence="19">
    <location>
        <begin position="1011"/>
        <end position="1021"/>
    </location>
</feature>
<dbReference type="Proteomes" id="UP000290289">
    <property type="component" value="Chromosome 2"/>
</dbReference>
<dbReference type="Pfam" id="PF01485">
    <property type="entry name" value="IBR"/>
    <property type="match status" value="1"/>
</dbReference>
<evidence type="ECO:0000256" key="16">
    <source>
        <dbReference type="ARBA" id="ARBA00077223"/>
    </source>
</evidence>
<dbReference type="Gene3D" id="3.30.800.10">
    <property type="entry name" value="Phosphatidylinositol Phosphate Kinase II Beta"/>
    <property type="match status" value="1"/>
</dbReference>
<dbReference type="GO" id="GO:0005634">
    <property type="term" value="C:nucleus"/>
    <property type="evidence" value="ECO:0007669"/>
    <property type="project" value="UniProtKB-SubCell"/>
</dbReference>
<dbReference type="PANTHER" id="PTHR45748:SF21">
    <property type="entry name" value="1-PHOSPHATIDYLINOSITOL-3-PHOSPHATE 5-KINASE FAB1A"/>
    <property type="match status" value="1"/>
</dbReference>
<evidence type="ECO:0000313" key="25">
    <source>
        <dbReference type="Proteomes" id="UP000290289"/>
    </source>
</evidence>
<dbReference type="FunFam" id="3.30.810.10:FF:000001">
    <property type="entry name" value="1-phosphatidylinositol 3-phosphate 5-kinase FAB1"/>
    <property type="match status" value="1"/>
</dbReference>
<dbReference type="InterPro" id="IPR013083">
    <property type="entry name" value="Znf_RING/FYVE/PHD"/>
</dbReference>
<dbReference type="CDD" id="cd03334">
    <property type="entry name" value="Fab1_TCP"/>
    <property type="match status" value="1"/>
</dbReference>
<evidence type="ECO:0000256" key="3">
    <source>
        <dbReference type="ARBA" id="ARBA00022679"/>
    </source>
</evidence>
<evidence type="ECO:0000256" key="14">
    <source>
        <dbReference type="ARBA" id="ARBA00023242"/>
    </source>
</evidence>
<evidence type="ECO:0000256" key="19">
    <source>
        <dbReference type="SAM" id="MobiDB-lite"/>
    </source>
</evidence>
<evidence type="ECO:0000259" key="22">
    <source>
        <dbReference type="PROSITE" id="PS51455"/>
    </source>
</evidence>
<dbReference type="PROSITE" id="PS51455">
    <property type="entry name" value="PIPK"/>
    <property type="match status" value="1"/>
</dbReference>
<dbReference type="GO" id="GO:0008270">
    <property type="term" value="F:zinc ion binding"/>
    <property type="evidence" value="ECO:0007669"/>
    <property type="project" value="UniProtKB-KW"/>
</dbReference>
<sequence>MYQLRIVIELFTKRIKWDYEWEGRKGSEGASNPCVDVSSSMEIPVPMRRRKEAKMENPLSSHSRSRINFIDIEDDTFRFTPTSRNPSTNPINADDEDRGLRSITASLLKSVPTPAEADNFIDLSEETLDFYHGDEELRILRFKPSKTPFGKRGKRLFSDFSVTESGQSSNSKNDPDFVCEICVEPKSGIESFRIENCSHGYCTECMVKYVASKLQENITSIRCPVPDCIGLLEPEYCRPILPPEVFDQWGTALCEAVILGSEKFYCPYKECSAMLIDDGKEVVRQSACPNCWRMFCAQCKAPWHEGIECEEFLKLNKDEREREDIMLKNLAQKQQWRRCPKCRFYVEKLMGCMFMMCRCRTAFCYRCGDVLENIRDHYCPSCGGVSNGFHPLPVTLSSHTKKDPFLLTMDKYINQIFSTSSWSEVDAKEIPSWACCESEQPNAALLGSVVAVDEHENNSSPTYLTNSNSLESLVAQDVSSILQDFEPDAQDGGKNCEDQNIGMHYGVDGNMVRAPLRSIAPENAGCNSFEPPLYQGFNGDFETLSPISQPWPLQSYEGVSPAPASGMGQRKMCSFGINGDYGDYVMPSDPNNLAVFVSTEKGMQDVQNYPLPSFASAPRMSGLQSLPQNTSTNPVGECNGNRKLRMRARRGQATDPHSIAERLRREKISDRMKNLQELVPKSNRTDKASMLDEIIEYVRFLQLQVKELSMCKVGAAGAVVPLTTDSQAKVGNGLPQFRTAGDVSFDEIALEQLVRLMESDADKAMQHLQSKGFCLMPVALADAISAAKESSSSWPSAPVPDDWKKKETCFTDIGVVQNNSRSSSNSSSSPDQIKRERRVAIEEERKNLSLQKHLNLGTLAKWGFEFTASNFWFWSWIPRRSEPPNVSRDFWMPDQSCRCTANSIPAASDEPRAGREDWERIRVCYYCFKQWEQGVAAPDNGAAPAASPGLSPSPSATSLASTKSSCTCHSSSSTIGSTPYSTGPYQHVPYSSGRSPSQSSSQIDSVPVQQDNVTSQTSISSDVAMAEPSPNQYGFCLNRSDDEDDDYGVYRLDSEPSHLSHGNDYYGAVTIEEFASVYGPQNVHLDGDNTSSLLPGNFDTEDAVGIQKIEEEPYAHDNGDECGTSPYDLQSTNTEPVDFENNGLLWLPPEPEDEEDEREAVLFDDDDYDGGGSGGGVGEWGYLGSSHSFGNGECRTREKSIEEHRKAMKNVVEGHFRALVSQLLQVENLPLGDEGNNESWLDIITSLSWEAATLLKPDTSKGGGMDPGGYVKVKCIACGRRTDSTVVKGVVCKKNVAHRRMTSKIEKPRFLILGGALEYQRVSNLLSSFDTLLQQEMDHLKMAVAKIDSHHPSVLLVEKSVSRYAQDYLLAKDISLVLNIKRPLLERIARCTGAQIVPSIDHLTSPKLGFCDMFHVEKFLEVHGSAGQGGKKLTKTLMFCEGCPKPLGVTILLHGANGDELKKVKHVVQYGVFAAYHLALETSFLADEGASLPELPLKSEITVALPDKPSSIDRSISTIPGFSVPPAGKPQGPDASRELQKSNQRLISYSNSSTTSGPILNMQGADSICSSKACSQAFLIEHALSSRESRSPFTSLSPQEEDITESYRKELPSICASENKIDVGSKDSCLDNTAQVGEALVNGSLISNFLATSESLGHGGGALAANHGETPELTSIKHHSDYQNEEVGSSKEEFPPSPSDHQSILVSLSTRCVWKGTVCERSHLFRIKYYGSFDKPLGRFLRDHLFDQNYLCRSCGMPSEAHVHCYTHRQGSLTISVKKVPEILLPGEREGKIWMWHRCLKCPRANGFPPATRRVVMSDAAWGLSFGKFLELSFSNHAAANRVATCGHSLHRDCLRFYGFGRMVACFRYASIHVHSVYLPPQKLEFNYDNQEWIQKEAEEVGHRAELLFTELCNALNQILEKRPISGTPDGGKKAPESSHQIVELEEMLQKEREDFEESLRKAMHREVKCGRPAIDILEINRLRRQLLFHSYIWDQRLIQAASLSKNSFQEGLRSSLPKLKEKPISSMEKLVETNINSKPGKGFSRCDSSLRETKPDVSIYQGGDVGGFSQPEGEQKKNEIVQNLNHSNEAKISTRSSENAIDKSDPLESGISARRALSEGNESLVVANLSDTLDAAWTGESHPTSTIPKENGYSKPDSTLVNSPTMMRKVASNSDLQNCAVDQAGVQTTAATHSLSSTSSLKVFDKSYSLNAQKIIIGEYNPVNVPMFRESERQSGARLLLPIGVNDTVIPVFDDEPTSVIAYALVSPDYHVQISESERPRDAMDGSVSAPLFDSANLLSLSSFDESLSETYRNLGSSDESMSSVSRSWSSQALDSLLSKDIHARVSFTDDGPLGKVKYTVTCYYATRFEALRRTCCPSERDFVRSLSRCKKWGAQGGKSNVFFAKTLDDRFIIKQVTKIELESFIKFAPSYFKYLSESISTRSPTCLAKILGIYQVSSKHGKAGKESKMDVLVMENLLFRRNVTRLYDLKGSSRSRYNPDTSGSNKVLLDQNLIEAMPTSPIFVGSKAKRLLERAVWNDTAFLASIDVMDYSLLVGVDEEKDELVLGIIDFMRQYTWDKHLETWVKTSGILGGPKNTSPTVISPQQYKKRFRKAMTSYFLMVPDQWSPLTIVPSGSQSDLGEETAQDPS</sequence>
<evidence type="ECO:0000256" key="11">
    <source>
        <dbReference type="ARBA" id="ARBA00022840"/>
    </source>
</evidence>
<proteinExistence type="predicted"/>
<dbReference type="SUPFAM" id="SSF52029">
    <property type="entry name" value="GroEL apical domain-like"/>
    <property type="match status" value="1"/>
</dbReference>
<feature type="region of interest" description="Disordered" evidence="19">
    <location>
        <begin position="1516"/>
        <end position="1540"/>
    </location>
</feature>
<dbReference type="FunFam" id="3.30.800.10:FF:000006">
    <property type="entry name" value="1-phosphatidylinositol-3-phosphate 5-kinase FAB1B"/>
    <property type="match status" value="1"/>
</dbReference>